<feature type="chain" id="PRO_5042574335" description="PUL domain-containing protein" evidence="1">
    <location>
        <begin position="18"/>
        <end position="597"/>
    </location>
</feature>
<dbReference type="EMBL" id="CAVMBE010000023">
    <property type="protein sequence ID" value="CAK4007479.1"/>
    <property type="molecule type" value="Genomic_DNA"/>
</dbReference>
<evidence type="ECO:0000256" key="1">
    <source>
        <dbReference type="SAM" id="SignalP"/>
    </source>
</evidence>
<proteinExistence type="predicted"/>
<organism evidence="2 3">
    <name type="scientific">Lecanosticta acicola</name>
    <dbReference type="NCBI Taxonomy" id="111012"/>
    <lineage>
        <taxon>Eukaryota</taxon>
        <taxon>Fungi</taxon>
        <taxon>Dikarya</taxon>
        <taxon>Ascomycota</taxon>
        <taxon>Pezizomycotina</taxon>
        <taxon>Dothideomycetes</taxon>
        <taxon>Dothideomycetidae</taxon>
        <taxon>Mycosphaerellales</taxon>
        <taxon>Mycosphaerellaceae</taxon>
        <taxon>Lecanosticta</taxon>
    </lineage>
</organism>
<accession>A0AAI9EAE5</accession>
<keyword evidence="1" id="KW-0732">Signal</keyword>
<evidence type="ECO:0000313" key="2">
    <source>
        <dbReference type="EMBL" id="CAK4007479.1"/>
    </source>
</evidence>
<dbReference type="Proteomes" id="UP001296104">
    <property type="component" value="Unassembled WGS sequence"/>
</dbReference>
<dbReference type="AlphaFoldDB" id="A0AAI9EAE5"/>
<evidence type="ECO:0000313" key="3">
    <source>
        <dbReference type="Proteomes" id="UP001296104"/>
    </source>
</evidence>
<gene>
    <name evidence="2" type="ORF">LECACI_7A004340</name>
</gene>
<protein>
    <recommendedName>
        <fullName evidence="4">PUL domain-containing protein</fullName>
    </recommendedName>
</protein>
<reference evidence="2" key="1">
    <citation type="submission" date="2023-11" db="EMBL/GenBank/DDBJ databases">
        <authorList>
            <person name="Alioto T."/>
            <person name="Alioto T."/>
            <person name="Gomez Garrido J."/>
        </authorList>
    </citation>
    <scope>NUCLEOTIDE SEQUENCE</scope>
</reference>
<sequence>MAEMILPIAALAGIAHAAPQLLGINLGANAGASAAATVSGPATIPVPSTHGLSSVSIFQTPLSGQVVLPVTSSISAAAGSPISSSPISLISSLPVSHISSLPVANSAVAVPSLPNVAASVPTAGLTNVANAAGILPTDSANVPAILVSSLPTGSITKIIQTTLPVANTGVLSSLAALTENAAVAPIASSAMAELPTSGLPAVPTPTNILPASANIPVVPTQLNGAAALINGIGPSEFGELASKIADIFQTLENAAGTATSKAALPTDIYNALTAAKLPTAASVTALPTGLTAPNISVPIGKGKRQLEAVTTALTGALGASSPVNSVVSAVSGAGGANVLGNLVSSGSSLDTVGSLVGSTYSGSSALDLLAPAVGGDALTGLPAGTLINPIGKIGSSTSGLSSLTQIVMKTKQIIPIPANFASFIPGIKTAALADIQQTLAGTALLSKLLSVLAVLNTLASLNSAFAPLSSISNLPSLQSAILFITPSDLAATTYLLSNAGSLPSLKRDTEAAAAAGPIPLGSLLEPANAVQFAAMLQTLQVSNQPASMAYALLAQTGFTDFQNLVPGVDTSVVTKLLANLPTATVTNILAGLVSSKE</sequence>
<feature type="signal peptide" evidence="1">
    <location>
        <begin position="1"/>
        <end position="17"/>
    </location>
</feature>
<name>A0AAI9EAE5_9PEZI</name>
<comment type="caution">
    <text evidence="2">The sequence shown here is derived from an EMBL/GenBank/DDBJ whole genome shotgun (WGS) entry which is preliminary data.</text>
</comment>
<evidence type="ECO:0008006" key="4">
    <source>
        <dbReference type="Google" id="ProtNLM"/>
    </source>
</evidence>
<keyword evidence="3" id="KW-1185">Reference proteome</keyword>